<proteinExistence type="predicted"/>
<dbReference type="GeneID" id="20645262"/>
<dbReference type="EMBL" id="JH159152">
    <property type="protein sequence ID" value="EGZ24361.1"/>
    <property type="molecule type" value="Genomic_DNA"/>
</dbReference>
<keyword evidence="1" id="KW-0812">Transmembrane</keyword>
<dbReference type="KEGG" id="psoj:PHYSODRAFT_325485"/>
<dbReference type="Proteomes" id="UP000002640">
    <property type="component" value="Unassembled WGS sequence"/>
</dbReference>
<keyword evidence="3" id="KW-1185">Reference proteome</keyword>
<gene>
    <name evidence="2" type="ORF">PHYSODRAFT_325485</name>
</gene>
<feature type="transmembrane region" description="Helical" evidence="1">
    <location>
        <begin position="85"/>
        <end position="102"/>
    </location>
</feature>
<dbReference type="AlphaFoldDB" id="G4YV62"/>
<name>G4YV62_PHYSP</name>
<organism evidence="2 3">
    <name type="scientific">Phytophthora sojae (strain P6497)</name>
    <name type="common">Soybean stem and root rot agent</name>
    <name type="synonym">Phytophthora megasperma f. sp. glycines</name>
    <dbReference type="NCBI Taxonomy" id="1094619"/>
    <lineage>
        <taxon>Eukaryota</taxon>
        <taxon>Sar</taxon>
        <taxon>Stramenopiles</taxon>
        <taxon>Oomycota</taxon>
        <taxon>Peronosporomycetes</taxon>
        <taxon>Peronosporales</taxon>
        <taxon>Peronosporaceae</taxon>
        <taxon>Phytophthora</taxon>
    </lineage>
</organism>
<reference evidence="2 3" key="1">
    <citation type="journal article" date="2006" name="Science">
        <title>Phytophthora genome sequences uncover evolutionary origins and mechanisms of pathogenesis.</title>
        <authorList>
            <person name="Tyler B.M."/>
            <person name="Tripathy S."/>
            <person name="Zhang X."/>
            <person name="Dehal P."/>
            <person name="Jiang R.H."/>
            <person name="Aerts A."/>
            <person name="Arredondo F.D."/>
            <person name="Baxter L."/>
            <person name="Bensasson D."/>
            <person name="Beynon J.L."/>
            <person name="Chapman J."/>
            <person name="Damasceno C.M."/>
            <person name="Dorrance A.E."/>
            <person name="Dou D."/>
            <person name="Dickerman A.W."/>
            <person name="Dubchak I.L."/>
            <person name="Garbelotto M."/>
            <person name="Gijzen M."/>
            <person name="Gordon S.G."/>
            <person name="Govers F."/>
            <person name="Grunwald N.J."/>
            <person name="Huang W."/>
            <person name="Ivors K.L."/>
            <person name="Jones R.W."/>
            <person name="Kamoun S."/>
            <person name="Krampis K."/>
            <person name="Lamour K.H."/>
            <person name="Lee M.K."/>
            <person name="McDonald W.H."/>
            <person name="Medina M."/>
            <person name="Meijer H.J."/>
            <person name="Nordberg E.K."/>
            <person name="Maclean D.J."/>
            <person name="Ospina-Giraldo M.D."/>
            <person name="Morris P.F."/>
            <person name="Phuntumart V."/>
            <person name="Putnam N.H."/>
            <person name="Rash S."/>
            <person name="Rose J.K."/>
            <person name="Sakihama Y."/>
            <person name="Salamov A.A."/>
            <person name="Savidor A."/>
            <person name="Scheuring C.F."/>
            <person name="Smith B.M."/>
            <person name="Sobral B.W."/>
            <person name="Terry A."/>
            <person name="Torto-Alalibo T.A."/>
            <person name="Win J."/>
            <person name="Xu Z."/>
            <person name="Zhang H."/>
            <person name="Grigoriev I.V."/>
            <person name="Rokhsar D.S."/>
            <person name="Boore J.L."/>
        </authorList>
    </citation>
    <scope>NUCLEOTIDE SEQUENCE [LARGE SCALE GENOMIC DNA]</scope>
    <source>
        <strain evidence="2 3">P6497</strain>
    </source>
</reference>
<dbReference type="InParanoid" id="G4YV62"/>
<evidence type="ECO:0000256" key="1">
    <source>
        <dbReference type="SAM" id="Phobius"/>
    </source>
</evidence>
<accession>G4YV62</accession>
<evidence type="ECO:0000313" key="3">
    <source>
        <dbReference type="Proteomes" id="UP000002640"/>
    </source>
</evidence>
<dbReference type="RefSeq" id="XP_009519649.1">
    <property type="nucleotide sequence ID" value="XM_009521354.1"/>
</dbReference>
<keyword evidence="1" id="KW-0472">Membrane</keyword>
<evidence type="ECO:0000313" key="2">
    <source>
        <dbReference type="EMBL" id="EGZ24361.1"/>
    </source>
</evidence>
<dbReference type="OMA" id="WGERLEW"/>
<sequence>MKGAAKLALLAVSGVLYYAPPRGLMVRLGGVDKVDEVLVLRTWLTLAVSILALTGVVSTQLLVASCVHGALHFLRSMVPQWGERLEWAALLAFLCVLRYALFPPLESMLVKFQMHRRQLHGFFDRHDKQYVPFVDNLLEDYAGRERLL</sequence>
<keyword evidence="1" id="KW-1133">Transmembrane helix</keyword>
<feature type="transmembrane region" description="Helical" evidence="1">
    <location>
        <begin position="41"/>
        <end position="64"/>
    </location>
</feature>
<protein>
    <submittedName>
        <fullName evidence="2">Uncharacterized protein</fullName>
    </submittedName>
</protein>